<name>A0A9P6DFG3_PLEER</name>
<reference evidence="2" key="1">
    <citation type="submission" date="2020-11" db="EMBL/GenBank/DDBJ databases">
        <authorList>
            <consortium name="DOE Joint Genome Institute"/>
            <person name="Ahrendt S."/>
            <person name="Riley R."/>
            <person name="Andreopoulos W."/>
            <person name="Labutti K."/>
            <person name="Pangilinan J."/>
            <person name="Ruiz-Duenas F.J."/>
            <person name="Barrasa J.M."/>
            <person name="Sanchez-Garcia M."/>
            <person name="Camarero S."/>
            <person name="Miyauchi S."/>
            <person name="Serrano A."/>
            <person name="Linde D."/>
            <person name="Babiker R."/>
            <person name="Drula E."/>
            <person name="Ayuso-Fernandez I."/>
            <person name="Pacheco R."/>
            <person name="Padilla G."/>
            <person name="Ferreira P."/>
            <person name="Barriuso J."/>
            <person name="Kellner H."/>
            <person name="Castanera R."/>
            <person name="Alfaro M."/>
            <person name="Ramirez L."/>
            <person name="Pisabarro A.G."/>
            <person name="Kuo A."/>
            <person name="Tritt A."/>
            <person name="Lipzen A."/>
            <person name="He G."/>
            <person name="Yan M."/>
            <person name="Ng V."/>
            <person name="Cullen D."/>
            <person name="Martin F."/>
            <person name="Rosso M.-N."/>
            <person name="Henrissat B."/>
            <person name="Hibbett D."/>
            <person name="Martinez A.T."/>
            <person name="Grigoriev I.V."/>
        </authorList>
    </citation>
    <scope>NUCLEOTIDE SEQUENCE</scope>
    <source>
        <strain evidence="2">ATCC 90797</strain>
    </source>
</reference>
<sequence>MYCTWWFLAEHMVTRLVVPSNVQKALEDWLLPVFAHSEGEQIMAHTRMQASLGGDAVILDTNPQFYLLESVGGGEGTVHGELHGQSENDDSASEDGSKLDSKEGLRSEESSLWG</sequence>
<feature type="region of interest" description="Disordered" evidence="1">
    <location>
        <begin position="76"/>
        <end position="114"/>
    </location>
</feature>
<dbReference type="AlphaFoldDB" id="A0A9P6DFG3"/>
<dbReference type="EMBL" id="MU154572">
    <property type="protein sequence ID" value="KAF9494528.1"/>
    <property type="molecule type" value="Genomic_DNA"/>
</dbReference>
<accession>A0A9P6DFG3</accession>
<protein>
    <submittedName>
        <fullName evidence="2">Uncharacterized protein</fullName>
    </submittedName>
</protein>
<gene>
    <name evidence="2" type="ORF">BDN71DRAFT_1431745</name>
</gene>
<evidence type="ECO:0000313" key="2">
    <source>
        <dbReference type="EMBL" id="KAF9494528.1"/>
    </source>
</evidence>
<feature type="compositionally biased region" description="Basic and acidic residues" evidence="1">
    <location>
        <begin position="95"/>
        <end position="114"/>
    </location>
</feature>
<proteinExistence type="predicted"/>
<evidence type="ECO:0000256" key="1">
    <source>
        <dbReference type="SAM" id="MobiDB-lite"/>
    </source>
</evidence>
<organism evidence="2 3">
    <name type="scientific">Pleurotus eryngii</name>
    <name type="common">Boletus of the steppes</name>
    <dbReference type="NCBI Taxonomy" id="5323"/>
    <lineage>
        <taxon>Eukaryota</taxon>
        <taxon>Fungi</taxon>
        <taxon>Dikarya</taxon>
        <taxon>Basidiomycota</taxon>
        <taxon>Agaricomycotina</taxon>
        <taxon>Agaricomycetes</taxon>
        <taxon>Agaricomycetidae</taxon>
        <taxon>Agaricales</taxon>
        <taxon>Pleurotineae</taxon>
        <taxon>Pleurotaceae</taxon>
        <taxon>Pleurotus</taxon>
    </lineage>
</organism>
<comment type="caution">
    <text evidence="2">The sequence shown here is derived from an EMBL/GenBank/DDBJ whole genome shotgun (WGS) entry which is preliminary data.</text>
</comment>
<dbReference type="Proteomes" id="UP000807025">
    <property type="component" value="Unassembled WGS sequence"/>
</dbReference>
<keyword evidence="3" id="KW-1185">Reference proteome</keyword>
<evidence type="ECO:0000313" key="3">
    <source>
        <dbReference type="Proteomes" id="UP000807025"/>
    </source>
</evidence>